<protein>
    <submittedName>
        <fullName evidence="1">Uncharacterized protein</fullName>
    </submittedName>
</protein>
<accession>A0ABD1E1Y2</accession>
<dbReference type="Proteomes" id="UP001566132">
    <property type="component" value="Unassembled WGS sequence"/>
</dbReference>
<dbReference type="EMBL" id="JBDJPC010000013">
    <property type="protein sequence ID" value="KAL1488673.1"/>
    <property type="molecule type" value="Genomic_DNA"/>
</dbReference>
<proteinExistence type="predicted"/>
<comment type="caution">
    <text evidence="1">The sequence shown here is derived from an EMBL/GenBank/DDBJ whole genome shotgun (WGS) entry which is preliminary data.</text>
</comment>
<dbReference type="AlphaFoldDB" id="A0ABD1E1Y2"/>
<name>A0ABD1E1Y2_HYPHA</name>
<organism evidence="1 2">
    <name type="scientific">Hypothenemus hampei</name>
    <name type="common">Coffee berry borer</name>
    <dbReference type="NCBI Taxonomy" id="57062"/>
    <lineage>
        <taxon>Eukaryota</taxon>
        <taxon>Metazoa</taxon>
        <taxon>Ecdysozoa</taxon>
        <taxon>Arthropoda</taxon>
        <taxon>Hexapoda</taxon>
        <taxon>Insecta</taxon>
        <taxon>Pterygota</taxon>
        <taxon>Neoptera</taxon>
        <taxon>Endopterygota</taxon>
        <taxon>Coleoptera</taxon>
        <taxon>Polyphaga</taxon>
        <taxon>Cucujiformia</taxon>
        <taxon>Curculionidae</taxon>
        <taxon>Scolytinae</taxon>
        <taxon>Hypothenemus</taxon>
    </lineage>
</organism>
<keyword evidence="2" id="KW-1185">Reference proteome</keyword>
<gene>
    <name evidence="1" type="ORF">ABEB36_014473</name>
</gene>
<evidence type="ECO:0000313" key="1">
    <source>
        <dbReference type="EMBL" id="KAL1488673.1"/>
    </source>
</evidence>
<dbReference type="PANTHER" id="PTHR33480">
    <property type="entry name" value="SET DOMAIN-CONTAINING PROTEIN-RELATED"/>
    <property type="match status" value="1"/>
</dbReference>
<dbReference type="PANTHER" id="PTHR33480:SF1">
    <property type="entry name" value="TYR RECOMBINASE DOMAIN-CONTAINING PROTEIN"/>
    <property type="match status" value="1"/>
</dbReference>
<reference evidence="1 2" key="1">
    <citation type="submission" date="2024-05" db="EMBL/GenBank/DDBJ databases">
        <title>Genetic variation in Jamaican populations of the coffee berry borer (Hypothenemus hampei).</title>
        <authorList>
            <person name="Errbii M."/>
            <person name="Myrie A."/>
        </authorList>
    </citation>
    <scope>NUCLEOTIDE SEQUENCE [LARGE SCALE GENOMIC DNA]</scope>
    <source>
        <strain evidence="1">JA-Hopewell-2020-01-JO</strain>
        <tissue evidence="1">Whole body</tissue>
    </source>
</reference>
<evidence type="ECO:0000313" key="2">
    <source>
        <dbReference type="Proteomes" id="UP001566132"/>
    </source>
</evidence>
<sequence>MIGEDANEQYMKKPSARERQTLCPICYNNITTHFSRHLFRHYPNDAEVKNIVNLKLKSKERKDKIKMLRKRGYFCLNVEKNILNPVRKSMNPNTEYFVCRFCLGHYSKHLFHKHVKKCTSKPKNINNPGKHCLTESQTFLAGVLHKNSEFFQSSRMRKEVFPIMLPDKISPVAKTDSLICLYGESLLNRHKRQQITKMVSNKIREMGLLLAIKTFQKCEGLFDILRPEMFSKLIYATKLISVYEE</sequence>